<dbReference type="GO" id="GO:0045892">
    <property type="term" value="P:negative regulation of DNA-templated transcription"/>
    <property type="evidence" value="ECO:0007669"/>
    <property type="project" value="InterPro"/>
</dbReference>
<evidence type="ECO:0000256" key="3">
    <source>
        <dbReference type="ARBA" id="ARBA00023125"/>
    </source>
</evidence>
<dbReference type="InterPro" id="IPR005650">
    <property type="entry name" value="BlaI_family"/>
</dbReference>
<protein>
    <submittedName>
        <fullName evidence="5">BlaI/MecI/CopY family transcriptional regulator</fullName>
    </submittedName>
</protein>
<dbReference type="GO" id="GO:0003677">
    <property type="term" value="F:DNA binding"/>
    <property type="evidence" value="ECO:0007669"/>
    <property type="project" value="UniProtKB-KW"/>
</dbReference>
<dbReference type="KEGG" id="aqg:HRU87_00165"/>
<comment type="similarity">
    <text evidence="1">Belongs to the BlaI transcriptional regulatory family.</text>
</comment>
<sequence length="117" mass="13000">MSKRKQGELEAEILSCLWDRPDGLTSMQILAMVGDENLAITTVLTVLSRLVDKELVQRESLGGRTILFRAAKSREHHTASLLLEALQNTQNPALVFSHFTSGLTAQQIESLKRALNQ</sequence>
<evidence type="ECO:0000256" key="4">
    <source>
        <dbReference type="ARBA" id="ARBA00023163"/>
    </source>
</evidence>
<accession>A0A7D4PY09</accession>
<keyword evidence="3" id="KW-0238">DNA-binding</keyword>
<evidence type="ECO:0000256" key="1">
    <source>
        <dbReference type="ARBA" id="ARBA00011046"/>
    </source>
</evidence>
<dbReference type="Proteomes" id="UP000501003">
    <property type="component" value="Chromosome"/>
</dbReference>
<dbReference type="InterPro" id="IPR036390">
    <property type="entry name" value="WH_DNA-bd_sf"/>
</dbReference>
<dbReference type="RefSeq" id="WP_173492964.1">
    <property type="nucleotide sequence ID" value="NZ_CP054056.1"/>
</dbReference>
<keyword evidence="4" id="KW-0804">Transcription</keyword>
<dbReference type="SUPFAM" id="SSF46785">
    <property type="entry name" value="Winged helix' DNA-binding domain"/>
    <property type="match status" value="1"/>
</dbReference>
<evidence type="ECO:0000313" key="6">
    <source>
        <dbReference type="Proteomes" id="UP000501003"/>
    </source>
</evidence>
<name>A0A7D4PY09_9MICO</name>
<dbReference type="InterPro" id="IPR036388">
    <property type="entry name" value="WH-like_DNA-bd_sf"/>
</dbReference>
<dbReference type="EMBL" id="CP054056">
    <property type="protein sequence ID" value="QKJ24665.1"/>
    <property type="molecule type" value="Genomic_DNA"/>
</dbReference>
<keyword evidence="2" id="KW-0805">Transcription regulation</keyword>
<reference evidence="5 6" key="1">
    <citation type="submission" date="2020-05" db="EMBL/GenBank/DDBJ databases">
        <title>Aquirufa sp. strain 15G-AUS-rot a new Aquirufa species.</title>
        <authorList>
            <person name="Pitt A."/>
            <person name="Hahn M.W."/>
        </authorList>
    </citation>
    <scope>NUCLEOTIDE SEQUENCE [LARGE SCALE GENOMIC DNA]</scope>
    <source>
        <strain evidence="5 6">15G-AUS-rot</strain>
    </source>
</reference>
<dbReference type="Pfam" id="PF03965">
    <property type="entry name" value="Penicillinase_R"/>
    <property type="match status" value="1"/>
</dbReference>
<organism evidence="5 6">
    <name type="scientific">Aquiluna borgnonia</name>
    <dbReference type="NCBI Taxonomy" id="2499157"/>
    <lineage>
        <taxon>Bacteria</taxon>
        <taxon>Bacillati</taxon>
        <taxon>Actinomycetota</taxon>
        <taxon>Actinomycetes</taxon>
        <taxon>Micrococcales</taxon>
        <taxon>Microbacteriaceae</taxon>
        <taxon>Luna cluster</taxon>
        <taxon>Luna-1 subcluster</taxon>
        <taxon>Aquiluna</taxon>
    </lineage>
</organism>
<proteinExistence type="inferred from homology"/>
<keyword evidence="6" id="KW-1185">Reference proteome</keyword>
<evidence type="ECO:0000256" key="2">
    <source>
        <dbReference type="ARBA" id="ARBA00023015"/>
    </source>
</evidence>
<evidence type="ECO:0000313" key="5">
    <source>
        <dbReference type="EMBL" id="QKJ24665.1"/>
    </source>
</evidence>
<gene>
    <name evidence="5" type="ORF">HRU87_00165</name>
</gene>
<dbReference type="Gene3D" id="1.10.10.10">
    <property type="entry name" value="Winged helix-like DNA-binding domain superfamily/Winged helix DNA-binding domain"/>
    <property type="match status" value="1"/>
</dbReference>
<dbReference type="AlphaFoldDB" id="A0A7D4PY09"/>